<dbReference type="RefSeq" id="WP_377387210.1">
    <property type="nucleotide sequence ID" value="NZ_JBHUIX010000004.1"/>
</dbReference>
<feature type="domain" description="NAD-dependent epimerase/dehydratase" evidence="2">
    <location>
        <begin position="108"/>
        <end position="213"/>
    </location>
</feature>
<dbReference type="InterPro" id="IPR036291">
    <property type="entry name" value="NAD(P)-bd_dom_sf"/>
</dbReference>
<evidence type="ECO:0000259" key="2">
    <source>
        <dbReference type="Pfam" id="PF01370"/>
    </source>
</evidence>
<dbReference type="Pfam" id="PF01370">
    <property type="entry name" value="Epimerase"/>
    <property type="match status" value="1"/>
</dbReference>
<keyword evidence="1" id="KW-0520">NAD</keyword>
<protein>
    <submittedName>
        <fullName evidence="3">NAD-dependent epimerase/dehydratase family protein</fullName>
    </submittedName>
</protein>
<proteinExistence type="predicted"/>
<dbReference type="Gene3D" id="3.40.50.720">
    <property type="entry name" value="NAD(P)-binding Rossmann-like Domain"/>
    <property type="match status" value="1"/>
</dbReference>
<dbReference type="SUPFAM" id="SSF51735">
    <property type="entry name" value="NAD(P)-binding Rossmann-fold domains"/>
    <property type="match status" value="1"/>
</dbReference>
<keyword evidence="4" id="KW-1185">Reference proteome</keyword>
<sequence length="304" mass="31167">MSGPLAGRHLLLFGAGYCARAVAARARAQGATVAATVRSAADAAPLAAAGIRPWVLAEGHILPGMALAGVTDLLISTPPGPAGCPAFAAVSEAAATGAALTALRWIGYYSSSAVYGDCGGAWIDENRPPAPASRDAEGRLVAERLWRGLAKRQGVALDILRIAGIYGPEGRNLLAQLHSGRARAIVKPGQVFNRIHRDDISAATLAAMAHPVAERLIHLADGAPCSTAELMAGVATLAGLPAPPEVSLAEAGLPPAMAGFYAENRRLRIDALLALPGFTLRFPDWRAGYADILARDAAAAAPCA</sequence>
<evidence type="ECO:0000313" key="4">
    <source>
        <dbReference type="Proteomes" id="UP001597413"/>
    </source>
</evidence>
<accession>A0ABW5A6U0</accession>
<comment type="caution">
    <text evidence="3">The sequence shown here is derived from an EMBL/GenBank/DDBJ whole genome shotgun (WGS) entry which is preliminary data.</text>
</comment>
<dbReference type="InterPro" id="IPR001509">
    <property type="entry name" value="Epimerase_deHydtase"/>
</dbReference>
<name>A0ABW5A6U0_9RHOB</name>
<evidence type="ECO:0000256" key="1">
    <source>
        <dbReference type="ARBA" id="ARBA00023027"/>
    </source>
</evidence>
<gene>
    <name evidence="3" type="ORF">ACFSM0_03460</name>
</gene>
<reference evidence="4" key="1">
    <citation type="journal article" date="2019" name="Int. J. Syst. Evol. Microbiol.">
        <title>The Global Catalogue of Microorganisms (GCM) 10K type strain sequencing project: providing services to taxonomists for standard genome sequencing and annotation.</title>
        <authorList>
            <consortium name="The Broad Institute Genomics Platform"/>
            <consortium name="The Broad Institute Genome Sequencing Center for Infectious Disease"/>
            <person name="Wu L."/>
            <person name="Ma J."/>
        </authorList>
    </citation>
    <scope>NUCLEOTIDE SEQUENCE [LARGE SCALE GENOMIC DNA]</scope>
    <source>
        <strain evidence="4">CCUG 55131</strain>
    </source>
</reference>
<dbReference type="EMBL" id="JBHUIX010000004">
    <property type="protein sequence ID" value="MFD2173143.1"/>
    <property type="molecule type" value="Genomic_DNA"/>
</dbReference>
<organism evidence="3 4">
    <name type="scientific">Rhodobacter lacus</name>
    <dbReference type="NCBI Taxonomy" id="1641972"/>
    <lineage>
        <taxon>Bacteria</taxon>
        <taxon>Pseudomonadati</taxon>
        <taxon>Pseudomonadota</taxon>
        <taxon>Alphaproteobacteria</taxon>
        <taxon>Rhodobacterales</taxon>
        <taxon>Rhodobacter group</taxon>
        <taxon>Rhodobacter</taxon>
    </lineage>
</organism>
<dbReference type="PANTHER" id="PTHR43574">
    <property type="entry name" value="EPIMERASE-RELATED"/>
    <property type="match status" value="1"/>
</dbReference>
<evidence type="ECO:0000313" key="3">
    <source>
        <dbReference type="EMBL" id="MFD2173143.1"/>
    </source>
</evidence>
<dbReference type="Proteomes" id="UP001597413">
    <property type="component" value="Unassembled WGS sequence"/>
</dbReference>